<proteinExistence type="predicted"/>
<organism evidence="1 2">
    <name type="scientific">Racocetra persica</name>
    <dbReference type="NCBI Taxonomy" id="160502"/>
    <lineage>
        <taxon>Eukaryota</taxon>
        <taxon>Fungi</taxon>
        <taxon>Fungi incertae sedis</taxon>
        <taxon>Mucoromycota</taxon>
        <taxon>Glomeromycotina</taxon>
        <taxon>Glomeromycetes</taxon>
        <taxon>Diversisporales</taxon>
        <taxon>Gigasporaceae</taxon>
        <taxon>Racocetra</taxon>
    </lineage>
</organism>
<evidence type="ECO:0000313" key="1">
    <source>
        <dbReference type="EMBL" id="CAG8812250.1"/>
    </source>
</evidence>
<gene>
    <name evidence="1" type="ORF">RPERSI_LOCUS23493</name>
</gene>
<comment type="caution">
    <text evidence="1">The sequence shown here is derived from an EMBL/GenBank/DDBJ whole genome shotgun (WGS) entry which is preliminary data.</text>
</comment>
<feature type="non-terminal residue" evidence="1">
    <location>
        <position position="1"/>
    </location>
</feature>
<name>A0ACA9RVH3_9GLOM</name>
<dbReference type="EMBL" id="CAJVQC010073400">
    <property type="protein sequence ID" value="CAG8812250.1"/>
    <property type="molecule type" value="Genomic_DNA"/>
</dbReference>
<keyword evidence="2" id="KW-1185">Reference proteome</keyword>
<protein>
    <submittedName>
        <fullName evidence="1">17192_t:CDS:1</fullName>
    </submittedName>
</protein>
<dbReference type="Proteomes" id="UP000789920">
    <property type="component" value="Unassembled WGS sequence"/>
</dbReference>
<reference evidence="1" key="1">
    <citation type="submission" date="2021-06" db="EMBL/GenBank/DDBJ databases">
        <authorList>
            <person name="Kallberg Y."/>
            <person name="Tangrot J."/>
            <person name="Rosling A."/>
        </authorList>
    </citation>
    <scope>NUCLEOTIDE SEQUENCE</scope>
    <source>
        <strain evidence="1">MA461A</strain>
    </source>
</reference>
<evidence type="ECO:0000313" key="2">
    <source>
        <dbReference type="Proteomes" id="UP000789920"/>
    </source>
</evidence>
<accession>A0ACA9RVH3</accession>
<sequence>TIQYKRLAINQLDAINNDQPEFLDGKMIFEDNQITSYNRDQTPDIG</sequence>